<dbReference type="RefSeq" id="WP_195171475.1">
    <property type="nucleotide sequence ID" value="NZ_CP062983.1"/>
</dbReference>
<name>A0A7S8EAT7_9CHLR</name>
<organism evidence="1 2">
    <name type="scientific">Phototrophicus methaneseepsis</name>
    <dbReference type="NCBI Taxonomy" id="2710758"/>
    <lineage>
        <taxon>Bacteria</taxon>
        <taxon>Bacillati</taxon>
        <taxon>Chloroflexota</taxon>
        <taxon>Candidatus Thermofontia</taxon>
        <taxon>Phototrophicales</taxon>
        <taxon>Phototrophicaceae</taxon>
        <taxon>Phototrophicus</taxon>
    </lineage>
</organism>
<evidence type="ECO:0000313" key="2">
    <source>
        <dbReference type="Proteomes" id="UP000594468"/>
    </source>
</evidence>
<keyword evidence="2" id="KW-1185">Reference proteome</keyword>
<proteinExistence type="predicted"/>
<dbReference type="Proteomes" id="UP000594468">
    <property type="component" value="Chromosome"/>
</dbReference>
<gene>
    <name evidence="1" type="ORF">G4Y79_03225</name>
</gene>
<dbReference type="KEGG" id="pmet:G4Y79_03225"/>
<protein>
    <submittedName>
        <fullName evidence="1">Uncharacterized protein</fullName>
    </submittedName>
</protein>
<dbReference type="AlphaFoldDB" id="A0A7S8EAT7"/>
<reference evidence="1 2" key="1">
    <citation type="submission" date="2020-02" db="EMBL/GenBank/DDBJ databases">
        <authorList>
            <person name="Zheng R.K."/>
            <person name="Sun C.M."/>
        </authorList>
    </citation>
    <scope>NUCLEOTIDE SEQUENCE [LARGE SCALE GENOMIC DNA]</scope>
    <source>
        <strain evidence="2">rifampicinis</strain>
    </source>
</reference>
<accession>A0A7S8EAT7</accession>
<dbReference type="EMBL" id="CP062983">
    <property type="protein sequence ID" value="QPC83408.1"/>
    <property type="molecule type" value="Genomic_DNA"/>
</dbReference>
<sequence>MSGFGVVERPEGIWEFHFRDFKRDTIDEWVQTSLEQIQLYHARNQHLRQIYYFENRALPTPYGTSQTLMLAQSLPNDMMASVAALTSNTAIVSLIRVTVKRIPGTDYLRIFQYEVEADAWMNQRDHEFISQR</sequence>
<evidence type="ECO:0000313" key="1">
    <source>
        <dbReference type="EMBL" id="QPC83408.1"/>
    </source>
</evidence>